<evidence type="ECO:0000313" key="4">
    <source>
        <dbReference type="EMBL" id="RNL38023.1"/>
    </source>
</evidence>
<dbReference type="GO" id="GO:0034605">
    <property type="term" value="P:cellular response to heat"/>
    <property type="evidence" value="ECO:0007669"/>
    <property type="project" value="TreeGrafter"/>
</dbReference>
<protein>
    <recommendedName>
        <fullName evidence="3">AAA+ ATPase domain-containing protein</fullName>
    </recommendedName>
</protein>
<evidence type="ECO:0000256" key="1">
    <source>
        <dbReference type="ARBA" id="ARBA00022741"/>
    </source>
</evidence>
<keyword evidence="1" id="KW-0547">Nucleotide-binding</keyword>
<organism evidence="4 5">
    <name type="scientific">Paraeggerthella hongkongensis</name>
    <dbReference type="NCBI Taxonomy" id="230658"/>
    <lineage>
        <taxon>Bacteria</taxon>
        <taxon>Bacillati</taxon>
        <taxon>Actinomycetota</taxon>
        <taxon>Coriobacteriia</taxon>
        <taxon>Eggerthellales</taxon>
        <taxon>Eggerthellaceae</taxon>
        <taxon>Paraeggerthella</taxon>
    </lineage>
</organism>
<proteinExistence type="predicted"/>
<dbReference type="GO" id="GO:0005737">
    <property type="term" value="C:cytoplasm"/>
    <property type="evidence" value="ECO:0007669"/>
    <property type="project" value="TreeGrafter"/>
</dbReference>
<keyword evidence="2" id="KW-0067">ATP-binding</keyword>
<dbReference type="SMART" id="SM00382">
    <property type="entry name" value="AAA"/>
    <property type="match status" value="1"/>
</dbReference>
<sequence length="515" mass="58293">MHKMTLLTYESAKEYRRAALGFEKDGFEYLSVGTDFEEASLELSQNRKTYTDLTSCFAWSSANEFSQIALENIFNCSGNNALFISKAKWSNFALETFPHYFIECRPLCPKDDIAGSKVGMKRKPLYLYKCRAEYDALVSRSEREEAFHFASFSWMRDNVPDLIGLLSNSENEVMIDLTAFAAFDSSGLMLAFESLCYSVPGNLFYIVNEKAADKLFEVFPSVFDSIKDVTGLYEDLVFEEFETKRGTANAICSFEKNELALFSAAFDKRLTGHSKFKAELSKRLEWFRIANSLGDQHILSLFLFGETGVGKTEVARLLNDLLAEGSRLAKINFESYSSQDSLNSLIGSPAGYIGCEGGELNDKLSKAQARILLCDEFEKTSRDVQNFFLELLEDGFYTDRMGHEHDLDGYIIVFTSNIKSEEELNEKIPPELRARIDLMCEFVKPSISEKAEHVQKFAENKAESYRQKLGLSEALDISDINFSLKELECLSLREINKAIVAQIANRAASVLEKRC</sequence>
<dbReference type="SUPFAM" id="SSF52540">
    <property type="entry name" value="P-loop containing nucleoside triphosphate hydrolases"/>
    <property type="match status" value="1"/>
</dbReference>
<keyword evidence="5" id="KW-1185">Reference proteome</keyword>
<evidence type="ECO:0000259" key="3">
    <source>
        <dbReference type="SMART" id="SM00382"/>
    </source>
</evidence>
<dbReference type="PROSITE" id="PS00675">
    <property type="entry name" value="SIGMA54_INTERACT_1"/>
    <property type="match status" value="1"/>
</dbReference>
<dbReference type="RefSeq" id="WP_123193127.1">
    <property type="nucleotide sequence ID" value="NZ_QICD01000043.1"/>
</dbReference>
<dbReference type="GO" id="GO:0016887">
    <property type="term" value="F:ATP hydrolysis activity"/>
    <property type="evidence" value="ECO:0007669"/>
    <property type="project" value="InterPro"/>
</dbReference>
<accession>A0A3N0AT38</accession>
<dbReference type="Gene3D" id="3.40.50.300">
    <property type="entry name" value="P-loop containing nucleotide triphosphate hydrolases"/>
    <property type="match status" value="1"/>
</dbReference>
<dbReference type="AlphaFoldDB" id="A0A3N0AT38"/>
<dbReference type="InterPro" id="IPR027417">
    <property type="entry name" value="P-loop_NTPase"/>
</dbReference>
<dbReference type="EMBL" id="QICD01000043">
    <property type="protein sequence ID" value="RNL38023.1"/>
    <property type="molecule type" value="Genomic_DNA"/>
</dbReference>
<dbReference type="PRINTS" id="PR00300">
    <property type="entry name" value="CLPPROTEASEA"/>
</dbReference>
<gene>
    <name evidence="4" type="ORF">DMP08_12075</name>
</gene>
<dbReference type="InterPro" id="IPR025662">
    <property type="entry name" value="Sigma_54_int_dom_ATP-bd_1"/>
</dbReference>
<dbReference type="GO" id="GO:0005524">
    <property type="term" value="F:ATP binding"/>
    <property type="evidence" value="ECO:0007669"/>
    <property type="project" value="UniProtKB-KW"/>
</dbReference>
<dbReference type="InterPro" id="IPR003959">
    <property type="entry name" value="ATPase_AAA_core"/>
</dbReference>
<name>A0A3N0AT38_9ACTN</name>
<evidence type="ECO:0000313" key="5">
    <source>
        <dbReference type="Proteomes" id="UP000278632"/>
    </source>
</evidence>
<comment type="caution">
    <text evidence="4">The sequence shown here is derived from an EMBL/GenBank/DDBJ whole genome shotgun (WGS) entry which is preliminary data.</text>
</comment>
<dbReference type="PANTHER" id="PTHR11638">
    <property type="entry name" value="ATP-DEPENDENT CLP PROTEASE"/>
    <property type="match status" value="1"/>
</dbReference>
<reference evidence="5" key="1">
    <citation type="submission" date="2018-05" db="EMBL/GenBank/DDBJ databases">
        <title>Genome Sequencing of selected type strains of the family Eggerthellaceae.</title>
        <authorList>
            <person name="Danylec N."/>
            <person name="Stoll D.A."/>
            <person name="Doetsch A."/>
            <person name="Huch M."/>
        </authorList>
    </citation>
    <scope>NUCLEOTIDE SEQUENCE [LARGE SCALE GENOMIC DNA]</scope>
    <source>
        <strain evidence="5">DSM 16106</strain>
    </source>
</reference>
<dbReference type="Proteomes" id="UP000278632">
    <property type="component" value="Unassembled WGS sequence"/>
</dbReference>
<dbReference type="InterPro" id="IPR001270">
    <property type="entry name" value="ClpA/B"/>
</dbReference>
<dbReference type="OrthoDB" id="9783370at2"/>
<dbReference type="Pfam" id="PF07724">
    <property type="entry name" value="AAA_2"/>
    <property type="match status" value="1"/>
</dbReference>
<evidence type="ECO:0000256" key="2">
    <source>
        <dbReference type="ARBA" id="ARBA00022840"/>
    </source>
</evidence>
<feature type="domain" description="AAA+ ATPase" evidence="3">
    <location>
        <begin position="297"/>
        <end position="446"/>
    </location>
</feature>
<dbReference type="PANTHER" id="PTHR11638:SF18">
    <property type="entry name" value="HEAT SHOCK PROTEIN 104"/>
    <property type="match status" value="1"/>
</dbReference>
<dbReference type="InterPro" id="IPR003593">
    <property type="entry name" value="AAA+_ATPase"/>
</dbReference>
<dbReference type="InterPro" id="IPR050130">
    <property type="entry name" value="ClpA_ClpB"/>
</dbReference>